<dbReference type="Proteomes" id="UP000245207">
    <property type="component" value="Unassembled WGS sequence"/>
</dbReference>
<accession>A0A2U1KZK5</accession>
<feature type="short sequence motif" description="VHIID" evidence="3">
    <location>
        <begin position="369"/>
        <end position="373"/>
    </location>
</feature>
<sequence>MKGMLKPFKFQSKIVAGEKVEAVVPCANKVVHFQDLVSFEEGPISVLDNVDHSPTSTSTGGGGGGKSVKWESPENQEIVTGDEKSGEMEDWESVFEYPLMGDVEDPLMGLQKLVHGGGHGGCTVDGGGEVTAAFGGLDQGFLGYDNSNPDGHFGNFQKFVNDKIAGFQPAAPPLVSTAPPAGGFEESHCQYDVKPQLNKNANGTFFVPLENETLMQPQAKRYNSGSIGYNYQMLPKTPFLDASQNVKKMVGNNGNDHYYQGIIDQLYKAADMIQCGNNPILAQSILARLNHQLSPIGKPFERAAFYFKEALQLLIHSIVNNMNPISSPFSLILKIGAYKSFSEVSPFVQFTNFTCNQALLEALDGFDRVHIVDFDIGYGDQWASFMQELALRSNNNRIPSLKITAFASPTNDHLELSLTRENLVNFANEMNIGFDFEIVNIDVLASVTWSLPFRVSDNEAIAVNLPISSFTSYQIPFPLVLRFVKNLSPKIVVSKDRGCERTDLPFPNHIVHAIQSYTNLLESLDTVNMNLDTLQKIELFLVQPSVEKIINGRFSLLEKTQHWRSQFLSCGYTPLTFSNFAESQALCVIKRTPVRGFHVERRQSSLVLCWQHRELVSASAWRC</sequence>
<proteinExistence type="inferred from homology"/>
<evidence type="ECO:0000256" key="2">
    <source>
        <dbReference type="ARBA" id="ARBA00023163"/>
    </source>
</evidence>
<dbReference type="EMBL" id="PKPP01012591">
    <property type="protein sequence ID" value="PWA42150.1"/>
    <property type="molecule type" value="Genomic_DNA"/>
</dbReference>
<reference evidence="5 6" key="1">
    <citation type="journal article" date="2018" name="Mol. Plant">
        <title>The genome of Artemisia annua provides insight into the evolution of Asteraceae family and artemisinin biosynthesis.</title>
        <authorList>
            <person name="Shen Q."/>
            <person name="Zhang L."/>
            <person name="Liao Z."/>
            <person name="Wang S."/>
            <person name="Yan T."/>
            <person name="Shi P."/>
            <person name="Liu M."/>
            <person name="Fu X."/>
            <person name="Pan Q."/>
            <person name="Wang Y."/>
            <person name="Lv Z."/>
            <person name="Lu X."/>
            <person name="Zhang F."/>
            <person name="Jiang W."/>
            <person name="Ma Y."/>
            <person name="Chen M."/>
            <person name="Hao X."/>
            <person name="Li L."/>
            <person name="Tang Y."/>
            <person name="Lv G."/>
            <person name="Zhou Y."/>
            <person name="Sun X."/>
            <person name="Brodelius P.E."/>
            <person name="Rose J.K.C."/>
            <person name="Tang K."/>
        </authorList>
    </citation>
    <scope>NUCLEOTIDE SEQUENCE [LARGE SCALE GENOMIC DNA]</scope>
    <source>
        <strain evidence="6">cv. Huhao1</strain>
        <tissue evidence="5">Leaf</tissue>
    </source>
</reference>
<comment type="similarity">
    <text evidence="3">Belongs to the GRAS family.</text>
</comment>
<comment type="caution">
    <text evidence="5">The sequence shown here is derived from an EMBL/GenBank/DDBJ whole genome shotgun (WGS) entry which is preliminary data.</text>
</comment>
<protein>
    <submittedName>
        <fullName evidence="5">GRAS protein</fullName>
    </submittedName>
</protein>
<keyword evidence="2" id="KW-0804">Transcription</keyword>
<dbReference type="InterPro" id="IPR005202">
    <property type="entry name" value="TF_GRAS"/>
</dbReference>
<dbReference type="PANTHER" id="PTHR31636">
    <property type="entry name" value="OSJNBA0084A10.13 PROTEIN-RELATED"/>
    <property type="match status" value="1"/>
</dbReference>
<keyword evidence="1" id="KW-0805">Transcription regulation</keyword>
<feature type="region of interest" description="Leucine repeat II (LRII)" evidence="3">
    <location>
        <begin position="418"/>
        <end position="450"/>
    </location>
</feature>
<dbReference type="PROSITE" id="PS50985">
    <property type="entry name" value="GRAS"/>
    <property type="match status" value="1"/>
</dbReference>
<gene>
    <name evidence="5" type="ORF">CTI12_AA547240</name>
</gene>
<evidence type="ECO:0000313" key="5">
    <source>
        <dbReference type="EMBL" id="PWA42150.1"/>
    </source>
</evidence>
<keyword evidence="6" id="KW-1185">Reference proteome</keyword>
<feature type="region of interest" description="Disordered" evidence="4">
    <location>
        <begin position="47"/>
        <end position="87"/>
    </location>
</feature>
<dbReference type="STRING" id="35608.A0A2U1KZK5"/>
<evidence type="ECO:0000256" key="3">
    <source>
        <dbReference type="PROSITE-ProRule" id="PRU01191"/>
    </source>
</evidence>
<dbReference type="OrthoDB" id="666726at2759"/>
<dbReference type="Pfam" id="PF03514">
    <property type="entry name" value="GRAS"/>
    <property type="match status" value="1"/>
</dbReference>
<comment type="caution">
    <text evidence="3">Lacks conserved residue(s) required for the propagation of feature annotation.</text>
</comment>
<name>A0A2U1KZK5_ARTAN</name>
<feature type="region of interest" description="SAW" evidence="3">
    <location>
        <begin position="551"/>
        <end position="622"/>
    </location>
</feature>
<organism evidence="5 6">
    <name type="scientific">Artemisia annua</name>
    <name type="common">Sweet wormwood</name>
    <dbReference type="NCBI Taxonomy" id="35608"/>
    <lineage>
        <taxon>Eukaryota</taxon>
        <taxon>Viridiplantae</taxon>
        <taxon>Streptophyta</taxon>
        <taxon>Embryophyta</taxon>
        <taxon>Tracheophyta</taxon>
        <taxon>Spermatophyta</taxon>
        <taxon>Magnoliopsida</taxon>
        <taxon>eudicotyledons</taxon>
        <taxon>Gunneridae</taxon>
        <taxon>Pentapetalae</taxon>
        <taxon>asterids</taxon>
        <taxon>campanulids</taxon>
        <taxon>Asterales</taxon>
        <taxon>Asteraceae</taxon>
        <taxon>Asteroideae</taxon>
        <taxon>Anthemideae</taxon>
        <taxon>Artemisiinae</taxon>
        <taxon>Artemisia</taxon>
    </lineage>
</organism>
<evidence type="ECO:0000256" key="4">
    <source>
        <dbReference type="SAM" id="MobiDB-lite"/>
    </source>
</evidence>
<dbReference type="AlphaFoldDB" id="A0A2U1KZK5"/>
<evidence type="ECO:0000313" key="6">
    <source>
        <dbReference type="Proteomes" id="UP000245207"/>
    </source>
</evidence>
<evidence type="ECO:0000256" key="1">
    <source>
        <dbReference type="ARBA" id="ARBA00023015"/>
    </source>
</evidence>